<evidence type="ECO:0000256" key="3">
    <source>
        <dbReference type="ARBA" id="ARBA00023015"/>
    </source>
</evidence>
<evidence type="ECO:0000259" key="8">
    <source>
        <dbReference type="Pfam" id="PF20772"/>
    </source>
</evidence>
<keyword evidence="4 6" id="KW-0238">DNA-binding</keyword>
<dbReference type="InterPro" id="IPR026564">
    <property type="entry name" value="Transcrip_reg_TACO1-like_dom3"/>
</dbReference>
<dbReference type="GO" id="GO:0005829">
    <property type="term" value="C:cytosol"/>
    <property type="evidence" value="ECO:0007669"/>
    <property type="project" value="TreeGrafter"/>
</dbReference>
<evidence type="ECO:0000313" key="9">
    <source>
        <dbReference type="EMBL" id="PZR78148.1"/>
    </source>
</evidence>
<dbReference type="AlphaFoldDB" id="A0A2W5ZXT6"/>
<evidence type="ECO:0000259" key="7">
    <source>
        <dbReference type="Pfam" id="PF01709"/>
    </source>
</evidence>
<evidence type="ECO:0000256" key="4">
    <source>
        <dbReference type="ARBA" id="ARBA00023125"/>
    </source>
</evidence>
<sequence>MSGHSKWAGIKHKKAIVDAKRGQAFTKVARELSVAAREGGPDPASNFRLRLAMQKAREVNMPADNIERAVQRGAGGKEGAQLEEIRYEGYGPHGVAVMVDVLSDNRNRTVAAIRNLFTRSGGSLGETNSVGWMFTQQGVIRVSAGASDPDELALRLLEIVDVGSDGDISVDDDAVVVTVDPGNFEAARTAIEDAGLSVETGEVTMNPSTSVPLDAKQAVAVLRLLDALEEDDDVQQVYANAEIPDDVLESVG</sequence>
<comment type="subcellular location">
    <subcellularLocation>
        <location evidence="6">Cytoplasm</location>
    </subcellularLocation>
</comment>
<reference evidence="9 10" key="1">
    <citation type="journal article" date="2017" name="Nature">
        <title>Atmospheric trace gases support primary production in Antarctic desert surface soil.</title>
        <authorList>
            <person name="Ji M."/>
            <person name="Greening C."/>
            <person name="Vanwonterghem I."/>
            <person name="Carere C.R."/>
            <person name="Bay S.K."/>
            <person name="Steen J.A."/>
            <person name="Montgomery K."/>
            <person name="Lines T."/>
            <person name="Beardall J."/>
            <person name="van Dorst J."/>
            <person name="Snape I."/>
            <person name="Stott M.B."/>
            <person name="Hugenholtz P."/>
            <person name="Ferrari B.C."/>
        </authorList>
    </citation>
    <scope>NUCLEOTIDE SEQUENCE [LARGE SCALE GENOMIC DNA]</scope>
    <source>
        <strain evidence="9">RRmetagenome_bin12</strain>
    </source>
</reference>
<comment type="similarity">
    <text evidence="1 6">Belongs to the TACO1 family.</text>
</comment>
<accession>A0A2W5ZXT6</accession>
<dbReference type="EMBL" id="QHBU01000268">
    <property type="protein sequence ID" value="PZR78148.1"/>
    <property type="molecule type" value="Genomic_DNA"/>
</dbReference>
<dbReference type="SUPFAM" id="SSF75625">
    <property type="entry name" value="YebC-like"/>
    <property type="match status" value="1"/>
</dbReference>
<dbReference type="InterPro" id="IPR029072">
    <property type="entry name" value="YebC-like"/>
</dbReference>
<dbReference type="HAMAP" id="MF_00693">
    <property type="entry name" value="Transcrip_reg_TACO1"/>
    <property type="match status" value="1"/>
</dbReference>
<keyword evidence="5 6" id="KW-0804">Transcription</keyword>
<dbReference type="InterPro" id="IPR002876">
    <property type="entry name" value="Transcrip_reg_TACO1-like"/>
</dbReference>
<feature type="domain" description="TACO1/YebC-like N-terminal" evidence="8">
    <location>
        <begin position="5"/>
        <end position="75"/>
    </location>
</feature>
<dbReference type="Gene3D" id="3.30.70.980">
    <property type="match status" value="2"/>
</dbReference>
<feature type="domain" description="TACO1/YebC-like second and third" evidence="7">
    <location>
        <begin position="82"/>
        <end position="241"/>
    </location>
</feature>
<evidence type="ECO:0000256" key="6">
    <source>
        <dbReference type="HAMAP-Rule" id="MF_00693"/>
    </source>
</evidence>
<dbReference type="Proteomes" id="UP000248724">
    <property type="component" value="Unassembled WGS sequence"/>
</dbReference>
<evidence type="ECO:0000256" key="5">
    <source>
        <dbReference type="ARBA" id="ARBA00023163"/>
    </source>
</evidence>
<protein>
    <recommendedName>
        <fullName evidence="6">Probable transcriptional regulatory protein DLM65_13830</fullName>
    </recommendedName>
</protein>
<organism evidence="9 10">
    <name type="scientific">Candidatus Aeolococcus gillhamiae</name>
    <dbReference type="NCBI Taxonomy" id="3127015"/>
    <lineage>
        <taxon>Bacteria</taxon>
        <taxon>Bacillati</taxon>
        <taxon>Candidatus Dormiibacterota</taxon>
        <taxon>Candidatus Dormibacteria</taxon>
        <taxon>Candidatus Aeolococcales</taxon>
        <taxon>Candidatus Aeolococcaceae</taxon>
        <taxon>Candidatus Aeolococcus</taxon>
    </lineage>
</organism>
<dbReference type="PANTHER" id="PTHR12532">
    <property type="entry name" value="TRANSLATIONAL ACTIVATOR OF CYTOCHROME C OXIDASE 1"/>
    <property type="match status" value="1"/>
</dbReference>
<evidence type="ECO:0000313" key="10">
    <source>
        <dbReference type="Proteomes" id="UP000248724"/>
    </source>
</evidence>
<dbReference type="NCBIfam" id="NF009044">
    <property type="entry name" value="PRK12378.1"/>
    <property type="match status" value="1"/>
</dbReference>
<dbReference type="Gene3D" id="1.10.10.200">
    <property type="match status" value="1"/>
</dbReference>
<dbReference type="InterPro" id="IPR049083">
    <property type="entry name" value="TACO1_YebC_N"/>
</dbReference>
<dbReference type="InterPro" id="IPR048300">
    <property type="entry name" value="TACO1_YebC-like_2nd/3rd_dom"/>
</dbReference>
<keyword evidence="2 6" id="KW-0963">Cytoplasm</keyword>
<dbReference type="NCBIfam" id="NF001030">
    <property type="entry name" value="PRK00110.1"/>
    <property type="match status" value="1"/>
</dbReference>
<evidence type="ECO:0000256" key="1">
    <source>
        <dbReference type="ARBA" id="ARBA00008724"/>
    </source>
</evidence>
<gene>
    <name evidence="9" type="ORF">DLM65_13830</name>
</gene>
<dbReference type="PANTHER" id="PTHR12532:SF6">
    <property type="entry name" value="TRANSCRIPTIONAL REGULATORY PROTEIN YEBC-RELATED"/>
    <property type="match status" value="1"/>
</dbReference>
<dbReference type="InterPro" id="IPR017856">
    <property type="entry name" value="Integrase-like_N"/>
</dbReference>
<proteinExistence type="inferred from homology"/>
<dbReference type="NCBIfam" id="TIGR01033">
    <property type="entry name" value="YebC/PmpR family DNA-binding transcriptional regulator"/>
    <property type="match status" value="1"/>
</dbReference>
<dbReference type="FunFam" id="1.10.10.200:FF:000002">
    <property type="entry name" value="Probable transcriptional regulatory protein CLM62_37755"/>
    <property type="match status" value="1"/>
</dbReference>
<comment type="caution">
    <text evidence="9">The sequence shown here is derived from an EMBL/GenBank/DDBJ whole genome shotgun (WGS) entry which is preliminary data.</text>
</comment>
<evidence type="ECO:0000256" key="2">
    <source>
        <dbReference type="ARBA" id="ARBA00022490"/>
    </source>
</evidence>
<dbReference type="GO" id="GO:0006355">
    <property type="term" value="P:regulation of DNA-templated transcription"/>
    <property type="evidence" value="ECO:0007669"/>
    <property type="project" value="UniProtKB-UniRule"/>
</dbReference>
<dbReference type="GO" id="GO:0003677">
    <property type="term" value="F:DNA binding"/>
    <property type="evidence" value="ECO:0007669"/>
    <property type="project" value="UniProtKB-UniRule"/>
</dbReference>
<keyword evidence="3 6" id="KW-0805">Transcription regulation</keyword>
<dbReference type="Pfam" id="PF20772">
    <property type="entry name" value="TACO1_YebC_N"/>
    <property type="match status" value="1"/>
</dbReference>
<name>A0A2W5ZXT6_9BACT</name>
<dbReference type="Pfam" id="PF01709">
    <property type="entry name" value="Transcrip_reg"/>
    <property type="match status" value="1"/>
</dbReference>